<dbReference type="RefSeq" id="WP_347705759.1">
    <property type="nucleotide sequence ID" value="NZ_JBDPZD010000005.1"/>
</dbReference>
<feature type="domain" description="Methyl-accepting transducer" evidence="6">
    <location>
        <begin position="268"/>
        <end position="497"/>
    </location>
</feature>
<gene>
    <name evidence="8" type="ORF">ABDJ85_15790</name>
</gene>
<dbReference type="InterPro" id="IPR004089">
    <property type="entry name" value="MCPsignal_dom"/>
</dbReference>
<dbReference type="Pfam" id="PF00672">
    <property type="entry name" value="HAMP"/>
    <property type="match status" value="1"/>
</dbReference>
<keyword evidence="3" id="KW-0807">Transducer</keyword>
<feature type="domain" description="HAMP" evidence="7">
    <location>
        <begin position="211"/>
        <end position="263"/>
    </location>
</feature>
<dbReference type="InterPro" id="IPR051310">
    <property type="entry name" value="MCP_chemotaxis"/>
</dbReference>
<sequence>MIAGWDVRRRLLGLSLLGLALVVAVSAVGYFALSQMTQSSEQQSQASSALRHQMEADMMHDTLRSDVMGALYAASKGQADEVEAMRKEIQEHSAEFQQHMESLRAAQLSTEVTEGVRQTQVKLNAYIASANEVVNLARSDRPAAEARLPGFVKDFKTLEEDMAALSDLIERHEKQTQQQSDARAERARLTLVAAAVLGASLLLSINFWVGRSITRPLAAAMQAAETVADGDLTLSLDTRGSDETAKLLQSLQRMSEELSGIVSEVRASADSIAQGSTEIAGGGLHLSQRTEEQASSLEQTSSALEEMTANVRGNADTAGRAADLAQHAAHVAARGGEAVARVVGTMGEISTSASKIASIIGVIDSIAFQTNILALNAAVEAARAGEQGRGFAVVASEVRALAQRSADAAREIKALIGDSMGKVEAGSAQVTDAGNTVSGIVTEVERVSELISEINAASQEQSNGIGQISSAVSSLDRMTQQNAALVEENAAAAESLKHQAKRLTELVARFRL</sequence>
<evidence type="ECO:0000313" key="9">
    <source>
        <dbReference type="Proteomes" id="UP001495147"/>
    </source>
</evidence>
<dbReference type="CDD" id="cd11386">
    <property type="entry name" value="MCP_signal"/>
    <property type="match status" value="1"/>
</dbReference>
<keyword evidence="4" id="KW-0175">Coiled coil</keyword>
<dbReference type="Proteomes" id="UP001495147">
    <property type="component" value="Unassembled WGS sequence"/>
</dbReference>
<dbReference type="SMART" id="SM00304">
    <property type="entry name" value="HAMP"/>
    <property type="match status" value="1"/>
</dbReference>
<dbReference type="InterPro" id="IPR024478">
    <property type="entry name" value="HlyB_4HB_MCP"/>
</dbReference>
<proteinExistence type="inferred from homology"/>
<dbReference type="Pfam" id="PF12729">
    <property type="entry name" value="4HB_MCP_1"/>
    <property type="match status" value="1"/>
</dbReference>
<dbReference type="PANTHER" id="PTHR43531:SF14">
    <property type="entry name" value="METHYL-ACCEPTING CHEMOTAXIS PROTEIN I-RELATED"/>
    <property type="match status" value="1"/>
</dbReference>
<dbReference type="Pfam" id="PF00015">
    <property type="entry name" value="MCPsignal"/>
    <property type="match status" value="1"/>
</dbReference>
<evidence type="ECO:0000256" key="1">
    <source>
        <dbReference type="ARBA" id="ARBA00022481"/>
    </source>
</evidence>
<dbReference type="InterPro" id="IPR004090">
    <property type="entry name" value="Chemotax_Me-accpt_rcpt"/>
</dbReference>
<feature type="region of interest" description="Disordered" evidence="5">
    <location>
        <begin position="281"/>
        <end position="301"/>
    </location>
</feature>
<dbReference type="EMBL" id="JBDPZD010000005">
    <property type="protein sequence ID" value="MEO3692937.1"/>
    <property type="molecule type" value="Genomic_DNA"/>
</dbReference>
<evidence type="ECO:0000259" key="7">
    <source>
        <dbReference type="PROSITE" id="PS50885"/>
    </source>
</evidence>
<evidence type="ECO:0000256" key="4">
    <source>
        <dbReference type="SAM" id="Coils"/>
    </source>
</evidence>
<dbReference type="CDD" id="cd06225">
    <property type="entry name" value="HAMP"/>
    <property type="match status" value="1"/>
</dbReference>
<name>A0ABV0G5C6_9BURK</name>
<dbReference type="SUPFAM" id="SSF58104">
    <property type="entry name" value="Methyl-accepting chemotaxis protein (MCP) signaling domain"/>
    <property type="match status" value="1"/>
</dbReference>
<reference evidence="8 9" key="1">
    <citation type="submission" date="2024-05" db="EMBL/GenBank/DDBJ databases">
        <title>Roseateles sp. DJS-2-20 16S ribosomal RNA gene Genome sequencing and assembly.</title>
        <authorList>
            <person name="Woo H."/>
        </authorList>
    </citation>
    <scope>NUCLEOTIDE SEQUENCE [LARGE SCALE GENOMIC DNA]</scope>
    <source>
        <strain evidence="8 9">DJS-2-20</strain>
    </source>
</reference>
<evidence type="ECO:0000259" key="6">
    <source>
        <dbReference type="PROSITE" id="PS50111"/>
    </source>
</evidence>
<keyword evidence="9" id="KW-1185">Reference proteome</keyword>
<dbReference type="Gene3D" id="1.10.287.950">
    <property type="entry name" value="Methyl-accepting chemotaxis protein"/>
    <property type="match status" value="1"/>
</dbReference>
<dbReference type="PROSITE" id="PS50885">
    <property type="entry name" value="HAMP"/>
    <property type="match status" value="1"/>
</dbReference>
<dbReference type="PROSITE" id="PS50111">
    <property type="entry name" value="CHEMOTAXIS_TRANSDUC_2"/>
    <property type="match status" value="1"/>
</dbReference>
<dbReference type="PRINTS" id="PR00260">
    <property type="entry name" value="CHEMTRNSDUCR"/>
</dbReference>
<dbReference type="PANTHER" id="PTHR43531">
    <property type="entry name" value="PROTEIN ICFG"/>
    <property type="match status" value="1"/>
</dbReference>
<evidence type="ECO:0000256" key="2">
    <source>
        <dbReference type="ARBA" id="ARBA00029447"/>
    </source>
</evidence>
<accession>A0ABV0G5C6</accession>
<dbReference type="InterPro" id="IPR003660">
    <property type="entry name" value="HAMP_dom"/>
</dbReference>
<dbReference type="SMART" id="SM00283">
    <property type="entry name" value="MA"/>
    <property type="match status" value="1"/>
</dbReference>
<keyword evidence="1" id="KW-0488">Methylation</keyword>
<evidence type="ECO:0000313" key="8">
    <source>
        <dbReference type="EMBL" id="MEO3692937.1"/>
    </source>
</evidence>
<comment type="caution">
    <text evidence="8">The sequence shown here is derived from an EMBL/GenBank/DDBJ whole genome shotgun (WGS) entry which is preliminary data.</text>
</comment>
<protein>
    <submittedName>
        <fullName evidence="8">Methyl-accepting chemotaxis protein</fullName>
    </submittedName>
</protein>
<organism evidence="8 9">
    <name type="scientific">Roseateles paludis</name>
    <dbReference type="NCBI Taxonomy" id="3145238"/>
    <lineage>
        <taxon>Bacteria</taxon>
        <taxon>Pseudomonadati</taxon>
        <taxon>Pseudomonadota</taxon>
        <taxon>Betaproteobacteria</taxon>
        <taxon>Burkholderiales</taxon>
        <taxon>Sphaerotilaceae</taxon>
        <taxon>Roseateles</taxon>
    </lineage>
</organism>
<feature type="coiled-coil region" evidence="4">
    <location>
        <begin position="155"/>
        <end position="185"/>
    </location>
</feature>
<comment type="similarity">
    <text evidence="2">Belongs to the methyl-accepting chemotaxis (MCP) protein family.</text>
</comment>
<feature type="coiled-coil region" evidence="4">
    <location>
        <begin position="75"/>
        <end position="102"/>
    </location>
</feature>
<evidence type="ECO:0000256" key="3">
    <source>
        <dbReference type="PROSITE-ProRule" id="PRU00284"/>
    </source>
</evidence>
<evidence type="ECO:0000256" key="5">
    <source>
        <dbReference type="SAM" id="MobiDB-lite"/>
    </source>
</evidence>